<feature type="domain" description="N-acetyltransferase" evidence="14">
    <location>
        <begin position="9"/>
        <end position="153"/>
    </location>
</feature>
<comment type="catalytic activity">
    <reaction evidence="11">
        <text>N-terminal L-methionyl-L-alanyl-[protein] + acetyl-CoA = N-terminal N(alpha)-acetyl-L-methionyl-L-alanyl-[protein] + CoA + H(+)</text>
        <dbReference type="Rhea" id="RHEA:50564"/>
        <dbReference type="Rhea" id="RHEA-COMP:12726"/>
        <dbReference type="Rhea" id="RHEA-COMP:12727"/>
        <dbReference type="ChEBI" id="CHEBI:15378"/>
        <dbReference type="ChEBI" id="CHEBI:57287"/>
        <dbReference type="ChEBI" id="CHEBI:57288"/>
        <dbReference type="ChEBI" id="CHEBI:133398"/>
        <dbReference type="ChEBI" id="CHEBI:133399"/>
        <dbReference type="EC" id="2.3.1.258"/>
    </reaction>
</comment>
<dbReference type="PANTHER" id="PTHR42919:SF8">
    <property type="entry name" value="N-ALPHA-ACETYLTRANSFERASE 50"/>
    <property type="match status" value="1"/>
</dbReference>
<evidence type="ECO:0000256" key="5">
    <source>
        <dbReference type="ARBA" id="ARBA00039121"/>
    </source>
</evidence>
<dbReference type="Proteomes" id="UP000010422">
    <property type="component" value="Unassembled WGS sequence"/>
</dbReference>
<evidence type="ECO:0000256" key="7">
    <source>
        <dbReference type="ARBA" id="ARBA00048335"/>
    </source>
</evidence>
<dbReference type="Gene3D" id="3.40.630.30">
    <property type="match status" value="1"/>
</dbReference>
<keyword evidence="4" id="KW-0012">Acyltransferase</keyword>
<dbReference type="CDD" id="cd04301">
    <property type="entry name" value="NAT_SF"/>
    <property type="match status" value="1"/>
</dbReference>
<comment type="caution">
    <text evidence="15">The sequence shown here is derived from an EMBL/GenBank/DDBJ whole genome shotgun (WGS) entry which is preliminary data.</text>
</comment>
<dbReference type="GO" id="GO:0007064">
    <property type="term" value="P:mitotic sister chromatid cohesion"/>
    <property type="evidence" value="ECO:0007669"/>
    <property type="project" value="TreeGrafter"/>
</dbReference>
<evidence type="ECO:0000256" key="3">
    <source>
        <dbReference type="ARBA" id="ARBA00022679"/>
    </source>
</evidence>
<evidence type="ECO:0000256" key="11">
    <source>
        <dbReference type="ARBA" id="ARBA00049002"/>
    </source>
</evidence>
<comment type="subcellular location">
    <subcellularLocation>
        <location evidence="1">Cytoplasm</location>
    </subcellularLocation>
</comment>
<comment type="catalytic activity">
    <reaction evidence="12">
        <text>N-terminal L-methionyl-L-leucyl-[protein] + acetyl-CoA = N-terminal N(alpha)-acetyl-L-methionyl-L-leucyl-[protein] + CoA + H(+)</text>
        <dbReference type="Rhea" id="RHEA:50520"/>
        <dbReference type="Rhea" id="RHEA-COMP:12711"/>
        <dbReference type="Rhea" id="RHEA-COMP:12712"/>
        <dbReference type="ChEBI" id="CHEBI:15378"/>
        <dbReference type="ChEBI" id="CHEBI:57287"/>
        <dbReference type="ChEBI" id="CHEBI:57288"/>
        <dbReference type="ChEBI" id="CHEBI:133377"/>
        <dbReference type="ChEBI" id="CHEBI:133378"/>
        <dbReference type="EC" id="2.3.1.258"/>
    </reaction>
</comment>
<dbReference type="GO" id="GO:0031415">
    <property type="term" value="C:NatA complex"/>
    <property type="evidence" value="ECO:0007669"/>
    <property type="project" value="TreeGrafter"/>
</dbReference>
<dbReference type="FunCoup" id="L0PA67">
    <property type="interactions" value="186"/>
</dbReference>
<evidence type="ECO:0000256" key="9">
    <source>
        <dbReference type="ARBA" id="ARBA00048618"/>
    </source>
</evidence>
<dbReference type="PROSITE" id="PS51186">
    <property type="entry name" value="GNAT"/>
    <property type="match status" value="1"/>
</dbReference>
<dbReference type="EC" id="2.3.1.258" evidence="5"/>
<dbReference type="InterPro" id="IPR000182">
    <property type="entry name" value="GNAT_dom"/>
</dbReference>
<dbReference type="AlphaFoldDB" id="L0PA67"/>
<dbReference type="PANTHER" id="PTHR42919">
    <property type="entry name" value="N-ALPHA-ACETYLTRANSFERASE"/>
    <property type="match status" value="1"/>
</dbReference>
<evidence type="ECO:0000256" key="8">
    <source>
        <dbReference type="ARBA" id="ARBA00048490"/>
    </source>
</evidence>
<evidence type="ECO:0000313" key="15">
    <source>
        <dbReference type="EMBL" id="CCJ29296.1"/>
    </source>
</evidence>
<proteinExistence type="predicted"/>
<dbReference type="InParanoid" id="L0PA67"/>
<dbReference type="STRING" id="1209962.L0PA67"/>
<dbReference type="VEuPathDB" id="FungiDB:PNEJI1_001257"/>
<evidence type="ECO:0000256" key="2">
    <source>
        <dbReference type="ARBA" id="ARBA00022490"/>
    </source>
</evidence>
<dbReference type="Pfam" id="PF00583">
    <property type="entry name" value="Acetyltransf_1"/>
    <property type="match status" value="1"/>
</dbReference>
<keyword evidence="3" id="KW-0808">Transferase</keyword>
<protein>
    <recommendedName>
        <fullName evidence="5">N-terminal methionine N(alpha)-acetyltransferase NatE</fullName>
        <ecNumber evidence="5">2.3.1.258</ecNumber>
    </recommendedName>
</protein>
<comment type="catalytic activity">
    <reaction evidence="7">
        <text>N-terminal L-methionyl-L-tyrosyl-[protein] + acetyl-CoA = N-terminal N(alpha)-acetyl-L-methionyl-L-tyrosyl-[protein] + CoA + H(+)</text>
        <dbReference type="Rhea" id="RHEA:50532"/>
        <dbReference type="Rhea" id="RHEA-COMP:12717"/>
        <dbReference type="Rhea" id="RHEA-COMP:12718"/>
        <dbReference type="ChEBI" id="CHEBI:15378"/>
        <dbReference type="ChEBI" id="CHEBI:57287"/>
        <dbReference type="ChEBI" id="CHEBI:57288"/>
        <dbReference type="ChEBI" id="CHEBI:133384"/>
        <dbReference type="ChEBI" id="CHEBI:133385"/>
        <dbReference type="EC" id="2.3.1.258"/>
    </reaction>
</comment>
<evidence type="ECO:0000256" key="10">
    <source>
        <dbReference type="ARBA" id="ARBA00048799"/>
    </source>
</evidence>
<evidence type="ECO:0000256" key="13">
    <source>
        <dbReference type="ARBA" id="ARBA00049454"/>
    </source>
</evidence>
<name>L0PA67_PNEJI</name>
<comment type="catalytic activity">
    <reaction evidence="9">
        <text>N-terminal L-methionyl-L-lysyl-[protein] + acetyl-CoA = N-terminal N(alpha)-acetyl-L-methionyl-L-lysyl-[protein] + CoA + H(+)</text>
        <dbReference type="Rhea" id="RHEA:50580"/>
        <dbReference type="Rhea" id="RHEA-COMP:12734"/>
        <dbReference type="Rhea" id="RHEA-COMP:12735"/>
        <dbReference type="ChEBI" id="CHEBI:15378"/>
        <dbReference type="ChEBI" id="CHEBI:57287"/>
        <dbReference type="ChEBI" id="CHEBI:57288"/>
        <dbReference type="ChEBI" id="CHEBI:133406"/>
        <dbReference type="ChEBI" id="CHEBI:133407"/>
        <dbReference type="EC" id="2.3.1.258"/>
    </reaction>
</comment>
<evidence type="ECO:0000256" key="12">
    <source>
        <dbReference type="ARBA" id="ARBA00049103"/>
    </source>
</evidence>
<dbReference type="FunFam" id="3.40.630.30:FF:000078">
    <property type="entry name" value="N-alpha-acetyltransferase 50"/>
    <property type="match status" value="1"/>
</dbReference>
<sequence length="211" mass="24449">MQNSLKRRIDLADLTANNIGVFRTLHQVLFPITYNEKFYEESLNIGELAKLAYFNDICVGCIRCQLEDEKLYLMTLGVLAAYRCIGIGIGQKLLDHILEHAQKLNIKSIYLHVWTENKDAIEWYTKRKFHILETLPNYYTKIQPGTAHHNPLQPTEKTIQVDIMDIPGTNFGLYLSIHINSKLTSQKKKTYQTLSYIKSSGMKHIIINYNE</sequence>
<accession>L0PA67</accession>
<organism evidence="16">
    <name type="scientific">Pneumocystis jirovecii</name>
    <name type="common">Human pneumocystis pneumonia agent</name>
    <dbReference type="NCBI Taxonomy" id="42068"/>
    <lineage>
        <taxon>Eukaryota</taxon>
        <taxon>Fungi</taxon>
        <taxon>Dikarya</taxon>
        <taxon>Ascomycota</taxon>
        <taxon>Taphrinomycotina</taxon>
        <taxon>Pneumocystomycetes</taxon>
        <taxon>Pneumocystaceae</taxon>
        <taxon>Pneumocystis</taxon>
    </lineage>
</organism>
<comment type="catalytic activity">
    <reaction evidence="6">
        <text>N-terminal L-methionyl-L-seryl-[protein] + acetyl-CoA = N-terminal N(alpha)-acetyl-L-methionyl-L-seryl-[protein] + CoA + H(+)</text>
        <dbReference type="Rhea" id="RHEA:50568"/>
        <dbReference type="Rhea" id="RHEA-COMP:12728"/>
        <dbReference type="Rhea" id="RHEA-COMP:12729"/>
        <dbReference type="ChEBI" id="CHEBI:15378"/>
        <dbReference type="ChEBI" id="CHEBI:57287"/>
        <dbReference type="ChEBI" id="CHEBI:57288"/>
        <dbReference type="ChEBI" id="CHEBI:133400"/>
        <dbReference type="ChEBI" id="CHEBI:133401"/>
        <dbReference type="EC" id="2.3.1.258"/>
    </reaction>
</comment>
<evidence type="ECO:0000256" key="1">
    <source>
        <dbReference type="ARBA" id="ARBA00004496"/>
    </source>
</evidence>
<evidence type="ECO:0000256" key="4">
    <source>
        <dbReference type="ARBA" id="ARBA00023315"/>
    </source>
</evidence>
<dbReference type="InterPro" id="IPR016181">
    <property type="entry name" value="Acyl_CoA_acyltransferase"/>
</dbReference>
<comment type="catalytic activity">
    <reaction evidence="10">
        <text>N-terminal L-methionyl-L-valyl-[protein] + acetyl-CoA = N-terminal N(alpha)-acetyl-L-methionyl-L-valyl-[protein] + CoA + H(+)</text>
        <dbReference type="Rhea" id="RHEA:50572"/>
        <dbReference type="Rhea" id="RHEA-COMP:12730"/>
        <dbReference type="Rhea" id="RHEA-COMP:12731"/>
        <dbReference type="ChEBI" id="CHEBI:15378"/>
        <dbReference type="ChEBI" id="CHEBI:57287"/>
        <dbReference type="ChEBI" id="CHEBI:57288"/>
        <dbReference type="ChEBI" id="CHEBI:133402"/>
        <dbReference type="ChEBI" id="CHEBI:133403"/>
        <dbReference type="EC" id="2.3.1.258"/>
    </reaction>
</comment>
<comment type="catalytic activity">
    <reaction evidence="8">
        <text>N-terminal L-methionyl-L-phenylalanyl-[protein] + acetyl-CoA = N-terminal N(alpha)-acetyl-L-methionyl-L-phenylalanyl-[protein] + CoA + H(+)</text>
        <dbReference type="Rhea" id="RHEA:50528"/>
        <dbReference type="Rhea" id="RHEA-COMP:12715"/>
        <dbReference type="Rhea" id="RHEA-COMP:12716"/>
        <dbReference type="ChEBI" id="CHEBI:15378"/>
        <dbReference type="ChEBI" id="CHEBI:57287"/>
        <dbReference type="ChEBI" id="CHEBI:57288"/>
        <dbReference type="ChEBI" id="CHEBI:133382"/>
        <dbReference type="ChEBI" id="CHEBI:133383"/>
        <dbReference type="EC" id="2.3.1.258"/>
    </reaction>
</comment>
<keyword evidence="2" id="KW-0963">Cytoplasm</keyword>
<gene>
    <name evidence="15" type="ORF">PNEJI1_001257</name>
</gene>
<dbReference type="InterPro" id="IPR051556">
    <property type="entry name" value="N-term/lysine_N-AcTrnsfr"/>
</dbReference>
<evidence type="ECO:0000313" key="16">
    <source>
        <dbReference type="Proteomes" id="UP000010422"/>
    </source>
</evidence>
<evidence type="ECO:0000256" key="6">
    <source>
        <dbReference type="ARBA" id="ARBA00048251"/>
    </source>
</evidence>
<dbReference type="SUPFAM" id="SSF55729">
    <property type="entry name" value="Acyl-CoA N-acyltransferases (Nat)"/>
    <property type="match status" value="1"/>
</dbReference>
<evidence type="ECO:0000259" key="14">
    <source>
        <dbReference type="PROSITE" id="PS51186"/>
    </source>
</evidence>
<dbReference type="EMBL" id="CAKM01000174">
    <property type="protein sequence ID" value="CCJ29296.1"/>
    <property type="molecule type" value="Genomic_DNA"/>
</dbReference>
<dbReference type="GO" id="GO:0120518">
    <property type="term" value="F:protein N-terminal-methionine acetyltransferase activity"/>
    <property type="evidence" value="ECO:0007669"/>
    <property type="project" value="UniProtKB-EC"/>
</dbReference>
<reference evidence="15 16" key="1">
    <citation type="journal article" date="2012" name="MBio">
        <title>De novo assembly of the Pneumocystis jirovecii genome from a single bronchoalveolar lavage fluid specimen from a patient.</title>
        <authorList>
            <person name="Cisse O.H."/>
            <person name="Pagni M."/>
            <person name="Hauser P.M."/>
        </authorList>
    </citation>
    <scope>NUCLEOTIDE SEQUENCE [LARGE SCALE GENOMIC DNA]</scope>
    <source>
        <strain evidence="15 16">SE8</strain>
    </source>
</reference>
<comment type="catalytic activity">
    <reaction evidence="13">
        <text>N-terminal L-methionyl-L-threonyl-[protein] + acetyl-CoA = N-terminal N(alpha)-acetyl-L-methionyl-L-threonyl-[protein] + CoA + H(+)</text>
        <dbReference type="Rhea" id="RHEA:50576"/>
        <dbReference type="Rhea" id="RHEA-COMP:12732"/>
        <dbReference type="Rhea" id="RHEA-COMP:12733"/>
        <dbReference type="ChEBI" id="CHEBI:15378"/>
        <dbReference type="ChEBI" id="CHEBI:57287"/>
        <dbReference type="ChEBI" id="CHEBI:57288"/>
        <dbReference type="ChEBI" id="CHEBI:133404"/>
        <dbReference type="ChEBI" id="CHEBI:133405"/>
        <dbReference type="EC" id="2.3.1.258"/>
    </reaction>
</comment>